<organism evidence="1 2">
    <name type="scientific">Crocuta crocuta</name>
    <name type="common">Spotted hyena</name>
    <dbReference type="NCBI Taxonomy" id="9678"/>
    <lineage>
        <taxon>Eukaryota</taxon>
        <taxon>Metazoa</taxon>
        <taxon>Chordata</taxon>
        <taxon>Craniata</taxon>
        <taxon>Vertebrata</taxon>
        <taxon>Euteleostomi</taxon>
        <taxon>Mammalia</taxon>
        <taxon>Eutheria</taxon>
        <taxon>Laurasiatheria</taxon>
        <taxon>Carnivora</taxon>
        <taxon>Feliformia</taxon>
        <taxon>Hyaenidae</taxon>
        <taxon>Crocuta</taxon>
    </lineage>
</organism>
<feature type="non-terminal residue" evidence="1">
    <location>
        <position position="1"/>
    </location>
</feature>
<dbReference type="AlphaFoldDB" id="A0A6G1A503"/>
<keyword evidence="2" id="KW-1185">Reference proteome</keyword>
<evidence type="ECO:0000313" key="1">
    <source>
        <dbReference type="EMBL" id="KAF0870751.1"/>
    </source>
</evidence>
<feature type="non-terminal residue" evidence="1">
    <location>
        <position position="96"/>
    </location>
</feature>
<protein>
    <submittedName>
        <fullName evidence="1">LORF2 protein</fullName>
    </submittedName>
</protein>
<gene>
    <name evidence="1" type="primary">Pol_648</name>
    <name evidence="1" type="ORF">FOF47_R07451</name>
</gene>
<dbReference type="Proteomes" id="UP000475037">
    <property type="component" value="Unassembled WGS sequence"/>
</dbReference>
<reference evidence="1 2" key="1">
    <citation type="submission" date="2019-11" db="EMBL/GenBank/DDBJ databases">
        <authorList>
            <person name="Yang C."/>
            <person name="Li F."/>
        </authorList>
    </citation>
    <scope>NUCLEOTIDE SEQUENCE [LARGE SCALE GENOMIC DNA]</scope>
    <source>
        <strain evidence="1">KB4526</strain>
        <tissue evidence="1">Muscle</tissue>
    </source>
</reference>
<dbReference type="EMBL" id="VOAJ01024670">
    <property type="protein sequence ID" value="KAF0870751.1"/>
    <property type="molecule type" value="Genomic_DNA"/>
</dbReference>
<name>A0A6G1A503_CROCR</name>
<sequence length="96" mass="11207">QPLYKTAWEFLLKLNIHLANDPAITPLSIYPKDTKMLIQRGTCTPMFVAALSTIAKLWEEPKCPSTDEWLQRMWHIYTMEYYSAIKKNEIVPFATT</sequence>
<proteinExistence type="predicted"/>
<accession>A0A6G1A503</accession>
<comment type="caution">
    <text evidence="1">The sequence shown here is derived from an EMBL/GenBank/DDBJ whole genome shotgun (WGS) entry which is preliminary data.</text>
</comment>
<evidence type="ECO:0000313" key="2">
    <source>
        <dbReference type="Proteomes" id="UP000475037"/>
    </source>
</evidence>